<feature type="compositionally biased region" description="Polar residues" evidence="1">
    <location>
        <begin position="1135"/>
        <end position="1144"/>
    </location>
</feature>
<proteinExistence type="predicted"/>
<dbReference type="InParanoid" id="A0A078B486"/>
<dbReference type="EMBL" id="CCKQ01016446">
    <property type="protein sequence ID" value="CDW88318.1"/>
    <property type="molecule type" value="Genomic_DNA"/>
</dbReference>
<evidence type="ECO:0000313" key="5">
    <source>
        <dbReference type="Proteomes" id="UP000039865"/>
    </source>
</evidence>
<evidence type="ECO:0000259" key="3">
    <source>
        <dbReference type="PROSITE" id="PS51192"/>
    </source>
</evidence>
<keyword evidence="5" id="KW-1185">Reference proteome</keyword>
<dbReference type="InterPro" id="IPR014001">
    <property type="entry name" value="Helicase_ATP-bd"/>
</dbReference>
<evidence type="ECO:0000256" key="2">
    <source>
        <dbReference type="SAM" id="Phobius"/>
    </source>
</evidence>
<keyword evidence="2" id="KW-1133">Transmembrane helix</keyword>
<accession>A0A078B486</accession>
<keyword evidence="2" id="KW-0472">Membrane</keyword>
<dbReference type="OrthoDB" id="327673at2759"/>
<reference evidence="4 5" key="1">
    <citation type="submission" date="2014-06" db="EMBL/GenBank/DDBJ databases">
        <authorList>
            <person name="Swart Estienne"/>
        </authorList>
    </citation>
    <scope>NUCLEOTIDE SEQUENCE [LARGE SCALE GENOMIC DNA]</scope>
    <source>
        <strain evidence="4 5">130c</strain>
    </source>
</reference>
<organism evidence="4 5">
    <name type="scientific">Stylonychia lemnae</name>
    <name type="common">Ciliate</name>
    <dbReference type="NCBI Taxonomy" id="5949"/>
    <lineage>
        <taxon>Eukaryota</taxon>
        <taxon>Sar</taxon>
        <taxon>Alveolata</taxon>
        <taxon>Ciliophora</taxon>
        <taxon>Intramacronucleata</taxon>
        <taxon>Spirotrichea</taxon>
        <taxon>Stichotrichia</taxon>
        <taxon>Sporadotrichida</taxon>
        <taxon>Oxytrichidae</taxon>
        <taxon>Stylonychinae</taxon>
        <taxon>Stylonychia</taxon>
    </lineage>
</organism>
<feature type="region of interest" description="Disordered" evidence="1">
    <location>
        <begin position="1112"/>
        <end position="1144"/>
    </location>
</feature>
<dbReference type="PROSITE" id="PS51192">
    <property type="entry name" value="HELICASE_ATP_BIND_1"/>
    <property type="match status" value="1"/>
</dbReference>
<evidence type="ECO:0000256" key="1">
    <source>
        <dbReference type="SAM" id="MobiDB-lite"/>
    </source>
</evidence>
<feature type="compositionally biased region" description="Low complexity" evidence="1">
    <location>
        <begin position="1116"/>
        <end position="1128"/>
    </location>
</feature>
<feature type="domain" description="Helicase ATP-binding" evidence="3">
    <location>
        <begin position="810"/>
        <end position="944"/>
    </location>
</feature>
<dbReference type="AlphaFoldDB" id="A0A078B486"/>
<evidence type="ECO:0000313" key="4">
    <source>
        <dbReference type="EMBL" id="CDW88318.1"/>
    </source>
</evidence>
<dbReference type="InterPro" id="IPR027417">
    <property type="entry name" value="P-loop_NTPase"/>
</dbReference>
<feature type="transmembrane region" description="Helical" evidence="2">
    <location>
        <begin position="47"/>
        <end position="68"/>
    </location>
</feature>
<name>A0A078B486_STYLE</name>
<dbReference type="Proteomes" id="UP000039865">
    <property type="component" value="Unassembled WGS sequence"/>
</dbReference>
<sequence>MESRNEQRKEYRSTGKNYLDQLDSEEKFARAYHYYLEKQMNHKFDKLDLYMGVLLALINQLTVFLQILSNCQQYLPSETINNWWCQDCGYGLYSGCQPSSSLNTRKRSTPFLDKQMTLFYTLEGLKVQEIQFQGQKFPFMYLQRTRKADFSISLILDQAILQLGCCCLISKSFIVIIILSMQAGYWNKYSVELDRIYKTLNDTEIDARTIDIDKYFIRNEEFDRRFKTMSYNGDLKSQDVLKFFKLNMSNKLRFIFLLATHKQHRLKKFARQTLGQYILALMETIQASQLKGGLTLSKCVTNLVNFYKKCSFSLAEAPFSSWAERGTKMMCFELTMEEDDNEEERIPESAVKQKIAAVKQTVDKKQAVAKKIRKPLREKSAFDYDISSLLSDDDDVGLAPAKKQKPVQIDTSTIKVAATIKQVTKTRVKPLPKTSTTAIMTSKNVIDGDTDYEEVMSDEKSVKSKITTKPSNGCLNKHCIAGDCGGKLIKGNNWYVHNERKHRPILKPLPVKYYKCTVCEEERRYDRFPAKNRSVCVFCLDGKSCRGSVKGLEKGRQNVYKRQKTAVHMAVIEQAHDEVDVVRQLKAIETNTKSVYINASVIQDICSKFNKDLVIDFFSKGHTSWVRAIVTLSQMELTLRTETLSQFKFQIAKRYDSRIGIWCSTYWNYIEEDQFALLKSLMNSPSAVDDSVLMVSLCSQVGGDVEEYINVISAFTQSYVTAIHSIRDILLQISVAKWQEQIELAHATSTVIDCDTIQKSLDEFIAKYWKPDPKFATDLSLAGDIRFQFFTKVVLNPPNNKQFALAQYCLGLLRTHNRQMWCVPSGQGKGRIEHTLAVFALMLGFSKVYIFYPSKQLCDRDANEFSTYLDFVEKDQIQHCIGIDGVVVRDNELAIFDEGDAIMHSDPEKFRDFISKCLCVCFTATPDDQDSRDVDIQVLKAMTFPTFYYLPAMPVTEKAAEVKKLSQTGPVVIHCTTTLYDELKKLDLELIEADENVNHQILRTLGLKVNEKFRVVVALTTASMRGLDYRSSVDGIIISLLIAKSFLNKREAIQGFYRVGRFGDKCYRVSFKDVDLIDAKAELTYKLNAFKFLQALSRKTIQMKQINATDLTGQNKKTPAATGKTTPTRQDKNPTTRQIKTSYQWSMGRKRTNALVPQLLEKKKEHIEQAQQPFE</sequence>
<protein>
    <recommendedName>
        <fullName evidence="3">Helicase ATP-binding domain-containing protein</fullName>
    </recommendedName>
</protein>
<gene>
    <name evidence="4" type="primary">Contig13335.g14238</name>
    <name evidence="4" type="ORF">STYLEM_17438</name>
</gene>
<keyword evidence="2" id="KW-0812">Transmembrane</keyword>
<dbReference type="SUPFAM" id="SSF52540">
    <property type="entry name" value="P-loop containing nucleoside triphosphate hydrolases"/>
    <property type="match status" value="1"/>
</dbReference>